<dbReference type="InterPro" id="IPR029039">
    <property type="entry name" value="Flavoprotein-like_sf"/>
</dbReference>
<name>A0A7T1TD72_9ACTN</name>
<dbReference type="GO" id="GO:0005829">
    <property type="term" value="C:cytosol"/>
    <property type="evidence" value="ECO:0007669"/>
    <property type="project" value="TreeGrafter"/>
</dbReference>
<reference evidence="4" key="1">
    <citation type="submission" date="2020-02" db="EMBL/GenBank/DDBJ databases">
        <title>Streptomyces sp. ASO4wet.</title>
        <authorList>
            <person name="Risdian C."/>
            <person name="Landwehr W."/>
            <person name="Schupp P."/>
            <person name="Wink J."/>
        </authorList>
    </citation>
    <scope>NUCLEOTIDE SEQUENCE [LARGE SCALE GENOMIC DNA]</scope>
    <source>
        <strain evidence="4">ASO4wet</strain>
    </source>
</reference>
<dbReference type="PANTHER" id="PTHR30543">
    <property type="entry name" value="CHROMATE REDUCTASE"/>
    <property type="match status" value="1"/>
</dbReference>
<sequence>MTASTADASGGTETEEGTVGTPGGPERTGGPLRLAVIVGSVRAGRFGPVVSAWFAEEARKYGAYDVDVIDLAEAEHELPVAFPEFGEPLPPAVKAVHSGLSRRLAAADVFVIVTPEYNHSFPAPLKNTIDWFRDEWQAKPAGFVSYGGMAGGQRAVEHLRPVFAELHAVTVRETLSFHMAWERFDKDGRPRDEEGSTAAAKGMLRQLEWWGSALREARAKFPYGSAA</sequence>
<dbReference type="GO" id="GO:0016491">
    <property type="term" value="F:oxidoreductase activity"/>
    <property type="evidence" value="ECO:0007669"/>
    <property type="project" value="InterPro"/>
</dbReference>
<dbReference type="EMBL" id="CP048882">
    <property type="protein sequence ID" value="QPP10801.1"/>
    <property type="molecule type" value="Genomic_DNA"/>
</dbReference>
<evidence type="ECO:0000313" key="3">
    <source>
        <dbReference type="EMBL" id="QPP10801.1"/>
    </source>
</evidence>
<dbReference type="Proteomes" id="UP000595046">
    <property type="component" value="Chromosome"/>
</dbReference>
<protein>
    <submittedName>
        <fullName evidence="3">NAD(P)H-dependent oxidoreductase</fullName>
    </submittedName>
</protein>
<dbReference type="Gene3D" id="3.40.50.360">
    <property type="match status" value="1"/>
</dbReference>
<proteinExistence type="predicted"/>
<dbReference type="Pfam" id="PF03358">
    <property type="entry name" value="FMN_red"/>
    <property type="match status" value="1"/>
</dbReference>
<dbReference type="GO" id="GO:0010181">
    <property type="term" value="F:FMN binding"/>
    <property type="evidence" value="ECO:0007669"/>
    <property type="project" value="TreeGrafter"/>
</dbReference>
<dbReference type="KEGG" id="sbat:G4Z16_18640"/>
<feature type="domain" description="NADPH-dependent FMN reductase-like" evidence="2">
    <location>
        <begin position="33"/>
        <end position="181"/>
    </location>
</feature>
<dbReference type="InterPro" id="IPR005025">
    <property type="entry name" value="FMN_Rdtase-like_dom"/>
</dbReference>
<evidence type="ECO:0000256" key="1">
    <source>
        <dbReference type="SAM" id="MobiDB-lite"/>
    </source>
</evidence>
<dbReference type="AlphaFoldDB" id="A0A7T1TD72"/>
<feature type="region of interest" description="Disordered" evidence="1">
    <location>
        <begin position="1"/>
        <end position="31"/>
    </location>
</feature>
<dbReference type="PANTHER" id="PTHR30543:SF21">
    <property type="entry name" value="NAD(P)H-DEPENDENT FMN REDUCTASE LOT6"/>
    <property type="match status" value="1"/>
</dbReference>
<gene>
    <name evidence="3" type="ORF">G4Z16_18640</name>
</gene>
<dbReference type="SUPFAM" id="SSF52218">
    <property type="entry name" value="Flavoproteins"/>
    <property type="match status" value="1"/>
</dbReference>
<keyword evidence="4" id="KW-1185">Reference proteome</keyword>
<evidence type="ECO:0000259" key="2">
    <source>
        <dbReference type="Pfam" id="PF03358"/>
    </source>
</evidence>
<dbReference type="InterPro" id="IPR050712">
    <property type="entry name" value="NAD(P)H-dep_reductase"/>
</dbReference>
<evidence type="ECO:0000313" key="4">
    <source>
        <dbReference type="Proteomes" id="UP000595046"/>
    </source>
</evidence>
<accession>A0A7T1TD72</accession>
<organism evidence="3 4">
    <name type="scientific">Streptomyces bathyalis</name>
    <dbReference type="NCBI Taxonomy" id="2710756"/>
    <lineage>
        <taxon>Bacteria</taxon>
        <taxon>Bacillati</taxon>
        <taxon>Actinomycetota</taxon>
        <taxon>Actinomycetes</taxon>
        <taxon>Kitasatosporales</taxon>
        <taxon>Streptomycetaceae</taxon>
        <taxon>Streptomyces</taxon>
    </lineage>
</organism>